<dbReference type="OrthoDB" id="1684348at2"/>
<protein>
    <submittedName>
        <fullName evidence="4">Putative transcriptional regulator</fullName>
    </submittedName>
</protein>
<dbReference type="GO" id="GO:0005829">
    <property type="term" value="C:cytosol"/>
    <property type="evidence" value="ECO:0007669"/>
    <property type="project" value="TreeGrafter"/>
</dbReference>
<dbReference type="HOGENOM" id="CLU_1412680_0_0_9"/>
<dbReference type="InterPro" id="IPR001387">
    <property type="entry name" value="Cro/C1-type_HTH"/>
</dbReference>
<dbReference type="GO" id="GO:0003677">
    <property type="term" value="F:DNA binding"/>
    <property type="evidence" value="ECO:0007669"/>
    <property type="project" value="UniProtKB-KW"/>
</dbReference>
<dbReference type="CDD" id="cd00093">
    <property type="entry name" value="HTH_XRE"/>
    <property type="match status" value="1"/>
</dbReference>
<accession>G7WFC6</accession>
<dbReference type="EMBL" id="CP003108">
    <property type="protein sequence ID" value="AET68012.1"/>
    <property type="molecule type" value="Genomic_DNA"/>
</dbReference>
<dbReference type="STRING" id="768706.Desor_2440"/>
<dbReference type="SUPFAM" id="SSF47413">
    <property type="entry name" value="lambda repressor-like DNA-binding domains"/>
    <property type="match status" value="1"/>
</dbReference>
<sequence length="176" mass="20216">MREWLREIRKAKKLTQEEIAKQAFLSRTFYVQIEKGTRNPSFDIARTIANVLGFSPSAFFTEEISDPFITAMRNSEMVIAHVDKDLRYTWIFNPHPDFDKNIVLGKTDIELSENEGTKALMLLKRIVIEKGMKLKEKITFPLSDGDHSYFVFAEPLYDNKGQISGCVTASMDISEL</sequence>
<dbReference type="KEGG" id="dor:Desor_2440"/>
<evidence type="ECO:0000313" key="5">
    <source>
        <dbReference type="Proteomes" id="UP000006346"/>
    </source>
</evidence>
<dbReference type="PATRIC" id="fig|768706.3.peg.2453"/>
<dbReference type="Pfam" id="PF01381">
    <property type="entry name" value="HTH_3"/>
    <property type="match status" value="1"/>
</dbReference>
<dbReference type="Gene3D" id="3.30.450.20">
    <property type="entry name" value="PAS domain"/>
    <property type="match status" value="1"/>
</dbReference>
<keyword evidence="5" id="KW-1185">Reference proteome</keyword>
<dbReference type="PANTHER" id="PTHR46797">
    <property type="entry name" value="HTH-TYPE TRANSCRIPTIONAL REGULATOR"/>
    <property type="match status" value="1"/>
</dbReference>
<dbReference type="PROSITE" id="PS50113">
    <property type="entry name" value="PAC"/>
    <property type="match status" value="1"/>
</dbReference>
<name>G7WFC6_DESOD</name>
<reference evidence="4 5" key="2">
    <citation type="journal article" date="2012" name="J. Bacteriol.">
        <title>Complete genome sequences of Desulfosporosinus orientis DSM765T, Desulfosporosinus youngiae DSM17734T, Desulfosporosinus meridiei DSM13257T, and Desulfosporosinus acidiphilus DSM22704T.</title>
        <authorList>
            <person name="Pester M."/>
            <person name="Brambilla E."/>
            <person name="Alazard D."/>
            <person name="Rattei T."/>
            <person name="Weinmaier T."/>
            <person name="Han J."/>
            <person name="Lucas S."/>
            <person name="Lapidus A."/>
            <person name="Cheng J.F."/>
            <person name="Goodwin L."/>
            <person name="Pitluck S."/>
            <person name="Peters L."/>
            <person name="Ovchinnikova G."/>
            <person name="Teshima H."/>
            <person name="Detter J.C."/>
            <person name="Han C.S."/>
            <person name="Tapia R."/>
            <person name="Land M.L."/>
            <person name="Hauser L."/>
            <person name="Kyrpides N.C."/>
            <person name="Ivanova N.N."/>
            <person name="Pagani I."/>
            <person name="Huntmann M."/>
            <person name="Wei C.L."/>
            <person name="Davenport K.W."/>
            <person name="Daligault H."/>
            <person name="Chain P.S."/>
            <person name="Chen A."/>
            <person name="Mavromatis K."/>
            <person name="Markowitz V."/>
            <person name="Szeto E."/>
            <person name="Mikhailova N."/>
            <person name="Pati A."/>
            <person name="Wagner M."/>
            <person name="Woyke T."/>
            <person name="Ollivier B."/>
            <person name="Klenk H.P."/>
            <person name="Spring S."/>
            <person name="Loy A."/>
        </authorList>
    </citation>
    <scope>NUCLEOTIDE SEQUENCE [LARGE SCALE GENOMIC DNA]</scope>
    <source>
        <strain evidence="5">ATCC 19365 / DSM 765 / NCIMB 8382 / VKM B-1628</strain>
    </source>
</reference>
<keyword evidence="1" id="KW-0238">DNA-binding</keyword>
<evidence type="ECO:0000259" key="3">
    <source>
        <dbReference type="PROSITE" id="PS50943"/>
    </source>
</evidence>
<dbReference type="eggNOG" id="COG1476">
    <property type="taxonomic scope" value="Bacteria"/>
</dbReference>
<evidence type="ECO:0000259" key="2">
    <source>
        <dbReference type="PROSITE" id="PS50113"/>
    </source>
</evidence>
<feature type="domain" description="HTH cro/C1-type" evidence="3">
    <location>
        <begin position="5"/>
        <end position="59"/>
    </location>
</feature>
<dbReference type="Gene3D" id="1.10.260.40">
    <property type="entry name" value="lambda repressor-like DNA-binding domains"/>
    <property type="match status" value="1"/>
</dbReference>
<proteinExistence type="predicted"/>
<dbReference type="AlphaFoldDB" id="G7WFC6"/>
<feature type="domain" description="PAC" evidence="2">
    <location>
        <begin position="132"/>
        <end position="176"/>
    </location>
</feature>
<dbReference type="Proteomes" id="UP000006346">
    <property type="component" value="Chromosome"/>
</dbReference>
<reference evidence="5" key="1">
    <citation type="submission" date="2011-11" db="EMBL/GenBank/DDBJ databases">
        <title>Complete sequence of Desulfosporosinus orientis DSM 765.</title>
        <authorList>
            <person name="Lucas S."/>
            <person name="Han J."/>
            <person name="Lapidus A."/>
            <person name="Cheng J.-F."/>
            <person name="Goodwin L."/>
            <person name="Pitluck S."/>
            <person name="Peters L."/>
            <person name="Ovchinnikova G."/>
            <person name="Teshima H."/>
            <person name="Detter J.C."/>
            <person name="Han C."/>
            <person name="Tapia R."/>
            <person name="Land M."/>
            <person name="Hauser L."/>
            <person name="Kyrpides N."/>
            <person name="Ivanova N."/>
            <person name="Pagani I."/>
            <person name="Pester M."/>
            <person name="Spring S."/>
            <person name="Ollivier B."/>
            <person name="Rattei T."/>
            <person name="Klenk H.-P."/>
            <person name="Wagner M."/>
            <person name="Loy A."/>
            <person name="Woyke T."/>
        </authorList>
    </citation>
    <scope>NUCLEOTIDE SEQUENCE [LARGE SCALE GENOMIC DNA]</scope>
    <source>
        <strain evidence="5">ATCC 19365 / DSM 765 / NCIMB 8382 / VKM B-1628</strain>
    </source>
</reference>
<dbReference type="PROSITE" id="PS50943">
    <property type="entry name" value="HTH_CROC1"/>
    <property type="match status" value="1"/>
</dbReference>
<dbReference type="GO" id="GO:0003700">
    <property type="term" value="F:DNA-binding transcription factor activity"/>
    <property type="evidence" value="ECO:0007669"/>
    <property type="project" value="TreeGrafter"/>
</dbReference>
<gene>
    <name evidence="4" type="ordered locus">Desor_2440</name>
</gene>
<dbReference type="InterPro" id="IPR050807">
    <property type="entry name" value="TransReg_Diox_bact_type"/>
</dbReference>
<dbReference type="InterPro" id="IPR010982">
    <property type="entry name" value="Lambda_DNA-bd_dom_sf"/>
</dbReference>
<evidence type="ECO:0000313" key="4">
    <source>
        <dbReference type="EMBL" id="AET68012.1"/>
    </source>
</evidence>
<evidence type="ECO:0000256" key="1">
    <source>
        <dbReference type="ARBA" id="ARBA00023125"/>
    </source>
</evidence>
<dbReference type="InterPro" id="IPR000700">
    <property type="entry name" value="PAS-assoc_C"/>
</dbReference>
<organism evidence="4 5">
    <name type="scientific">Desulfosporosinus orientis (strain ATCC 19365 / DSM 765 / NCIMB 8382 / VKM B-1628 / Singapore I)</name>
    <name type="common">Desulfotomaculum orientis</name>
    <dbReference type="NCBI Taxonomy" id="768706"/>
    <lineage>
        <taxon>Bacteria</taxon>
        <taxon>Bacillati</taxon>
        <taxon>Bacillota</taxon>
        <taxon>Clostridia</taxon>
        <taxon>Eubacteriales</taxon>
        <taxon>Desulfitobacteriaceae</taxon>
        <taxon>Desulfosporosinus</taxon>
    </lineage>
</organism>
<dbReference type="SMART" id="SM00530">
    <property type="entry name" value="HTH_XRE"/>
    <property type="match status" value="1"/>
</dbReference>
<dbReference type="PANTHER" id="PTHR46797:SF1">
    <property type="entry name" value="METHYLPHOSPHONATE SYNTHASE"/>
    <property type="match status" value="1"/>
</dbReference>
<dbReference type="RefSeq" id="WP_014184820.1">
    <property type="nucleotide sequence ID" value="NC_016584.1"/>
</dbReference>